<dbReference type="OrthoDB" id="128723at2759"/>
<dbReference type="AlphaFoldDB" id="A0A2P4XKY7"/>
<proteinExistence type="predicted"/>
<gene>
    <name evidence="1" type="ORF">PHPALM_17949</name>
</gene>
<comment type="caution">
    <text evidence="1">The sequence shown here is derived from an EMBL/GenBank/DDBJ whole genome shotgun (WGS) entry which is preliminary data.</text>
</comment>
<organism evidence="1 2">
    <name type="scientific">Phytophthora palmivora</name>
    <dbReference type="NCBI Taxonomy" id="4796"/>
    <lineage>
        <taxon>Eukaryota</taxon>
        <taxon>Sar</taxon>
        <taxon>Stramenopiles</taxon>
        <taxon>Oomycota</taxon>
        <taxon>Peronosporomycetes</taxon>
        <taxon>Peronosporales</taxon>
        <taxon>Peronosporaceae</taxon>
        <taxon>Phytophthora</taxon>
    </lineage>
</organism>
<reference evidence="1 2" key="1">
    <citation type="journal article" date="2017" name="Genome Biol. Evol.">
        <title>Phytophthora megakarya and P. palmivora, closely related causal agents of cacao black pod rot, underwent increases in genome sizes and gene numbers by different mechanisms.</title>
        <authorList>
            <person name="Ali S.S."/>
            <person name="Shao J."/>
            <person name="Lary D.J."/>
            <person name="Kronmiller B."/>
            <person name="Shen D."/>
            <person name="Strem M.D."/>
            <person name="Amoako-Attah I."/>
            <person name="Akrofi A.Y."/>
            <person name="Begoude B.A."/>
            <person name="Ten Hoopen G.M."/>
            <person name="Coulibaly K."/>
            <person name="Kebe B.I."/>
            <person name="Melnick R.L."/>
            <person name="Guiltinan M.J."/>
            <person name="Tyler B.M."/>
            <person name="Meinhardt L.W."/>
            <person name="Bailey B.A."/>
        </authorList>
    </citation>
    <scope>NUCLEOTIDE SEQUENCE [LARGE SCALE GENOMIC DNA]</scope>
    <source>
        <strain evidence="2">sbr112.9</strain>
    </source>
</reference>
<dbReference type="EMBL" id="NCKW01009693">
    <property type="protein sequence ID" value="POM66225.1"/>
    <property type="molecule type" value="Genomic_DNA"/>
</dbReference>
<sequence length="79" mass="8844">MKPLAKTMVVTVAGGGQMACTREVEFICSCKRMLELETEFLLSDDTLNPLGIDVHRQREQLVSGDLMAGEDPFELQEDR</sequence>
<name>A0A2P4XKY7_9STRA</name>
<evidence type="ECO:0000313" key="1">
    <source>
        <dbReference type="EMBL" id="POM66225.1"/>
    </source>
</evidence>
<accession>A0A2P4XKY7</accession>
<dbReference type="Proteomes" id="UP000237271">
    <property type="component" value="Unassembled WGS sequence"/>
</dbReference>
<keyword evidence="2" id="KW-1185">Reference proteome</keyword>
<protein>
    <submittedName>
        <fullName evidence="1">Uncharacterized protein</fullName>
    </submittedName>
</protein>
<evidence type="ECO:0000313" key="2">
    <source>
        <dbReference type="Proteomes" id="UP000237271"/>
    </source>
</evidence>